<proteinExistence type="inferred from homology"/>
<dbReference type="RefSeq" id="WP_118379071.1">
    <property type="nucleotide sequence ID" value="NZ_CABJDQ010000001.1"/>
</dbReference>
<dbReference type="PROSITE" id="PS51217">
    <property type="entry name" value="UVRD_HELICASE_CTER"/>
    <property type="match status" value="1"/>
</dbReference>
<keyword evidence="7" id="KW-0413">Isomerase</keyword>
<comment type="catalytic activity">
    <reaction evidence="8">
        <text>Couples ATP hydrolysis with the unwinding of duplex DNA by translocating in the 3'-5' direction.</text>
        <dbReference type="EC" id="5.6.2.4"/>
    </reaction>
</comment>
<dbReference type="PROSITE" id="PS51198">
    <property type="entry name" value="UVRD_HELICASE_ATP_BIND"/>
    <property type="match status" value="1"/>
</dbReference>
<feature type="domain" description="UvrD-like helicase C-terminal" evidence="13">
    <location>
        <begin position="290"/>
        <end position="538"/>
    </location>
</feature>
<reference evidence="14 15" key="1">
    <citation type="submission" date="2018-08" db="EMBL/GenBank/DDBJ databases">
        <title>A genome reference for cultivated species of the human gut microbiota.</title>
        <authorList>
            <person name="Zou Y."/>
            <person name="Xue W."/>
            <person name="Luo G."/>
        </authorList>
    </citation>
    <scope>NUCLEOTIDE SEQUENCE [LARGE SCALE GENOMIC DNA]</scope>
    <source>
        <strain evidence="14 15">AF37-4</strain>
    </source>
</reference>
<dbReference type="GO" id="GO:0043138">
    <property type="term" value="F:3'-5' DNA helicase activity"/>
    <property type="evidence" value="ECO:0007669"/>
    <property type="project" value="UniProtKB-EC"/>
</dbReference>
<keyword evidence="3 11" id="KW-0378">Hydrolase</keyword>
<dbReference type="GO" id="GO:0005524">
    <property type="term" value="F:ATP binding"/>
    <property type="evidence" value="ECO:0007669"/>
    <property type="project" value="UniProtKB-UniRule"/>
</dbReference>
<dbReference type="InterPro" id="IPR014017">
    <property type="entry name" value="DNA_helicase_UvrD-like_C"/>
</dbReference>
<dbReference type="Pfam" id="PF13361">
    <property type="entry name" value="UvrD_C"/>
    <property type="match status" value="2"/>
</dbReference>
<evidence type="ECO:0000256" key="1">
    <source>
        <dbReference type="ARBA" id="ARBA00009922"/>
    </source>
</evidence>
<evidence type="ECO:0000256" key="7">
    <source>
        <dbReference type="ARBA" id="ARBA00023235"/>
    </source>
</evidence>
<comment type="catalytic activity">
    <reaction evidence="10">
        <text>ATP + H2O = ADP + phosphate + H(+)</text>
        <dbReference type="Rhea" id="RHEA:13065"/>
        <dbReference type="ChEBI" id="CHEBI:15377"/>
        <dbReference type="ChEBI" id="CHEBI:15378"/>
        <dbReference type="ChEBI" id="CHEBI:30616"/>
        <dbReference type="ChEBI" id="CHEBI:43474"/>
        <dbReference type="ChEBI" id="CHEBI:456216"/>
        <dbReference type="EC" id="5.6.2.4"/>
    </reaction>
</comment>
<name>A0A415LH96_9FIRM</name>
<organism evidence="14 15">
    <name type="scientific">Eubacterium ventriosum</name>
    <dbReference type="NCBI Taxonomy" id="39496"/>
    <lineage>
        <taxon>Bacteria</taxon>
        <taxon>Bacillati</taxon>
        <taxon>Bacillota</taxon>
        <taxon>Clostridia</taxon>
        <taxon>Eubacteriales</taxon>
        <taxon>Eubacteriaceae</taxon>
        <taxon>Eubacterium</taxon>
    </lineage>
</organism>
<sequence length="623" mass="72077">MKKVKKEEWIPSDNITLEDNAEIAIRCEKSILVVAGPGAGKTELLAQKAGYLFQTNSCCEPQKILAISFKTDAAENLKERVLKRCGNEIKKRFSSMTYDAFAKRILDHFRLALPLELQPQAGYSINDNEIIDLAFKKAGYNNPQNLKKSLLTKFYEDTLSNVEFPLKKDGLGEKVWKLLVKGFDGNKATLSFKMINMLAEYLIRSNPKIKRALQYTYSYVFLDEFQDTTDLQYSLVKTCFKESKSIITAVGDSKQRIMLWAGALKSVFLDFKADFISEETQLLMNHRSAPRLVSLQKQMYASLQEKESMTQPSDKWSPNDGEIKLVISDSEFDEARIISEDIKHKIEEGIEINDICILCKQLPQNYSEFIISELANMGIRARIENDYQDLIKEPIIDLLIRFMLLSIDRKRPKDWEYIKSLAEEFYGVDYAQQDAVYYKCQEELSVKLNEVSSLLKDFEKIDDIQIILTEIMDFWGVAKIKSHYPIYQQGDYLEKRIESFKNFLLDELKLFSNNWILALESFCGKYSIPIMTIHKSKGLEYSAVYFVGLEDGAFWNFKKQPEEDRCAFFVALSRAKQYITFTYCSYRSKLRYPCQCHDSINEFFELLQKPGVADVQICDGKTN</sequence>
<gene>
    <name evidence="14" type="ORF">DW018_00330</name>
</gene>
<dbReference type="Pfam" id="PF00580">
    <property type="entry name" value="UvrD-helicase"/>
    <property type="match status" value="1"/>
</dbReference>
<dbReference type="GO" id="GO:0016887">
    <property type="term" value="F:ATP hydrolysis activity"/>
    <property type="evidence" value="ECO:0007669"/>
    <property type="project" value="RHEA"/>
</dbReference>
<evidence type="ECO:0000256" key="9">
    <source>
        <dbReference type="ARBA" id="ARBA00034808"/>
    </source>
</evidence>
<keyword evidence="5 11" id="KW-0067">ATP-binding</keyword>
<keyword evidence="4 11" id="KW-0347">Helicase</keyword>
<evidence type="ECO:0000256" key="2">
    <source>
        <dbReference type="ARBA" id="ARBA00022741"/>
    </source>
</evidence>
<dbReference type="InterPro" id="IPR013986">
    <property type="entry name" value="DExx_box_DNA_helicase_dom_sf"/>
</dbReference>
<evidence type="ECO:0000256" key="11">
    <source>
        <dbReference type="PROSITE-ProRule" id="PRU00560"/>
    </source>
</evidence>
<dbReference type="Gene3D" id="1.10.10.160">
    <property type="match status" value="1"/>
</dbReference>
<dbReference type="EC" id="5.6.2.4" evidence="9"/>
<evidence type="ECO:0000259" key="13">
    <source>
        <dbReference type="PROSITE" id="PS51217"/>
    </source>
</evidence>
<dbReference type="PANTHER" id="PTHR11070">
    <property type="entry name" value="UVRD / RECB / PCRA DNA HELICASE FAMILY MEMBER"/>
    <property type="match status" value="1"/>
</dbReference>
<accession>A0A415LH96</accession>
<dbReference type="Proteomes" id="UP000283314">
    <property type="component" value="Unassembled WGS sequence"/>
</dbReference>
<evidence type="ECO:0000313" key="15">
    <source>
        <dbReference type="Proteomes" id="UP000283314"/>
    </source>
</evidence>
<evidence type="ECO:0000313" key="14">
    <source>
        <dbReference type="EMBL" id="RHL47916.1"/>
    </source>
</evidence>
<keyword evidence="2 11" id="KW-0547">Nucleotide-binding</keyword>
<dbReference type="GO" id="GO:0000725">
    <property type="term" value="P:recombinational repair"/>
    <property type="evidence" value="ECO:0007669"/>
    <property type="project" value="TreeGrafter"/>
</dbReference>
<dbReference type="SUPFAM" id="SSF52540">
    <property type="entry name" value="P-loop containing nucleoside triphosphate hydrolases"/>
    <property type="match status" value="1"/>
</dbReference>
<dbReference type="GeneID" id="66465678"/>
<protein>
    <recommendedName>
        <fullName evidence="9">DNA 3'-5' helicase</fullName>
        <ecNumber evidence="9">5.6.2.4</ecNumber>
    </recommendedName>
</protein>
<evidence type="ECO:0000256" key="3">
    <source>
        <dbReference type="ARBA" id="ARBA00022801"/>
    </source>
</evidence>
<evidence type="ECO:0000256" key="6">
    <source>
        <dbReference type="ARBA" id="ARBA00023125"/>
    </source>
</evidence>
<keyword evidence="6" id="KW-0238">DNA-binding</keyword>
<comment type="caution">
    <text evidence="14">The sequence shown here is derived from an EMBL/GenBank/DDBJ whole genome shotgun (WGS) entry which is preliminary data.</text>
</comment>
<dbReference type="EMBL" id="QROT01000001">
    <property type="protein sequence ID" value="RHL47916.1"/>
    <property type="molecule type" value="Genomic_DNA"/>
</dbReference>
<dbReference type="InterPro" id="IPR027417">
    <property type="entry name" value="P-loop_NTPase"/>
</dbReference>
<dbReference type="CDD" id="cd17932">
    <property type="entry name" value="DEXQc_UvrD"/>
    <property type="match status" value="1"/>
</dbReference>
<dbReference type="InterPro" id="IPR014016">
    <property type="entry name" value="UvrD-like_ATP-bd"/>
</dbReference>
<evidence type="ECO:0000256" key="8">
    <source>
        <dbReference type="ARBA" id="ARBA00034617"/>
    </source>
</evidence>
<dbReference type="InterPro" id="IPR000212">
    <property type="entry name" value="DNA_helicase_UvrD/REP"/>
</dbReference>
<evidence type="ECO:0000256" key="10">
    <source>
        <dbReference type="ARBA" id="ARBA00048988"/>
    </source>
</evidence>
<comment type="similarity">
    <text evidence="1">Belongs to the helicase family. UvrD subfamily.</text>
</comment>
<dbReference type="PANTHER" id="PTHR11070:SF2">
    <property type="entry name" value="ATP-DEPENDENT DNA HELICASE SRS2"/>
    <property type="match status" value="1"/>
</dbReference>
<evidence type="ECO:0000256" key="5">
    <source>
        <dbReference type="ARBA" id="ARBA00022840"/>
    </source>
</evidence>
<feature type="domain" description="UvrD-like helicase ATP-binding" evidence="12">
    <location>
        <begin position="14"/>
        <end position="289"/>
    </location>
</feature>
<feature type="binding site" evidence="11">
    <location>
        <begin position="35"/>
        <end position="42"/>
    </location>
    <ligand>
        <name>ATP</name>
        <dbReference type="ChEBI" id="CHEBI:30616"/>
    </ligand>
</feature>
<evidence type="ECO:0000259" key="12">
    <source>
        <dbReference type="PROSITE" id="PS51198"/>
    </source>
</evidence>
<dbReference type="Gene3D" id="1.10.486.10">
    <property type="entry name" value="PCRA, domain 4"/>
    <property type="match status" value="1"/>
</dbReference>
<evidence type="ECO:0000256" key="4">
    <source>
        <dbReference type="ARBA" id="ARBA00022806"/>
    </source>
</evidence>
<dbReference type="AlphaFoldDB" id="A0A415LH96"/>
<dbReference type="GO" id="GO:0003677">
    <property type="term" value="F:DNA binding"/>
    <property type="evidence" value="ECO:0007669"/>
    <property type="project" value="UniProtKB-KW"/>
</dbReference>
<dbReference type="Gene3D" id="3.40.50.300">
    <property type="entry name" value="P-loop containing nucleotide triphosphate hydrolases"/>
    <property type="match status" value="2"/>
</dbReference>